<keyword evidence="7" id="KW-0539">Nucleus</keyword>
<reference evidence="12" key="3">
    <citation type="submission" date="2025-08" db="UniProtKB">
        <authorList>
            <consortium name="RefSeq"/>
        </authorList>
    </citation>
    <scope>IDENTIFICATION</scope>
    <source>
        <strain evidence="12">NI907</strain>
    </source>
</reference>
<dbReference type="InterPro" id="IPR001025">
    <property type="entry name" value="BAH_dom"/>
</dbReference>
<dbReference type="InterPro" id="IPR029063">
    <property type="entry name" value="SAM-dependent_MTases_sf"/>
</dbReference>
<keyword evidence="4 8" id="KW-0808">Transferase</keyword>
<evidence type="ECO:0000256" key="2">
    <source>
        <dbReference type="ARBA" id="ARBA00011975"/>
    </source>
</evidence>
<dbReference type="PROSITE" id="PS00094">
    <property type="entry name" value="C5_MTASE_1"/>
    <property type="match status" value="1"/>
</dbReference>
<evidence type="ECO:0000256" key="8">
    <source>
        <dbReference type="PROSITE-ProRule" id="PRU01016"/>
    </source>
</evidence>
<keyword evidence="3 8" id="KW-0489">Methyltransferase</keyword>
<dbReference type="GO" id="GO:0003682">
    <property type="term" value="F:chromatin binding"/>
    <property type="evidence" value="ECO:0007669"/>
    <property type="project" value="InterPro"/>
</dbReference>
<evidence type="ECO:0000256" key="6">
    <source>
        <dbReference type="ARBA" id="ARBA00023125"/>
    </source>
</evidence>
<dbReference type="Pfam" id="PF25423">
    <property type="entry name" value="DUF7893"/>
    <property type="match status" value="1"/>
</dbReference>
<comment type="similarity">
    <text evidence="8">Belongs to the class I-like SAM-binding methyltransferase superfamily. C5-methyltransferase family.</text>
</comment>
<feature type="compositionally biased region" description="Basic and acidic residues" evidence="9">
    <location>
        <begin position="52"/>
        <end position="63"/>
    </location>
</feature>
<evidence type="ECO:0000256" key="4">
    <source>
        <dbReference type="ARBA" id="ARBA00022679"/>
    </source>
</evidence>
<dbReference type="Pfam" id="PF00145">
    <property type="entry name" value="DNA_methylase"/>
    <property type="match status" value="1"/>
</dbReference>
<dbReference type="Gene3D" id="3.40.50.150">
    <property type="entry name" value="Vaccinia Virus protein VP39"/>
    <property type="match status" value="1"/>
</dbReference>
<feature type="compositionally biased region" description="Low complexity" evidence="9">
    <location>
        <begin position="34"/>
        <end position="49"/>
    </location>
</feature>
<dbReference type="GO" id="GO:0003677">
    <property type="term" value="F:DNA binding"/>
    <property type="evidence" value="ECO:0007669"/>
    <property type="project" value="UniProtKB-KW"/>
</dbReference>
<feature type="region of interest" description="Disordered" evidence="9">
    <location>
        <begin position="1248"/>
        <end position="1272"/>
    </location>
</feature>
<reference evidence="11 12" key="1">
    <citation type="journal article" date="2019" name="Mol. Biol. Evol.">
        <title>Blast fungal genomes show frequent chromosomal changes, gene gains and losses, and effector gene turnover.</title>
        <authorList>
            <person name="Gomez Luciano L.B."/>
            <person name="Jason Tsai I."/>
            <person name="Chuma I."/>
            <person name="Tosa Y."/>
            <person name="Chen Y.H."/>
            <person name="Li J.Y."/>
            <person name="Li M.Y."/>
            <person name="Jade Lu M.Y."/>
            <person name="Nakayashiki H."/>
            <person name="Li W.H."/>
        </authorList>
    </citation>
    <scope>NUCLEOTIDE SEQUENCE [LARGE SCALE GENOMIC DNA]</scope>
    <source>
        <strain evidence="11 12">NI907</strain>
    </source>
</reference>
<accession>A0A6P8AWU2</accession>
<dbReference type="Gene3D" id="2.30.30.490">
    <property type="match status" value="1"/>
</dbReference>
<comment type="subcellular location">
    <subcellularLocation>
        <location evidence="1">Nucleus</location>
    </subcellularLocation>
</comment>
<evidence type="ECO:0000256" key="1">
    <source>
        <dbReference type="ARBA" id="ARBA00004123"/>
    </source>
</evidence>
<dbReference type="CDD" id="cd04712">
    <property type="entry name" value="BAH_DCM_I"/>
    <property type="match status" value="1"/>
</dbReference>
<dbReference type="Gene3D" id="3.90.120.10">
    <property type="entry name" value="DNA Methylase, subunit A, domain 2"/>
    <property type="match status" value="1"/>
</dbReference>
<keyword evidence="11" id="KW-1185">Reference proteome</keyword>
<dbReference type="PRINTS" id="PR00105">
    <property type="entry name" value="C5METTRFRASE"/>
</dbReference>
<reference evidence="12" key="2">
    <citation type="submission" date="2019-10" db="EMBL/GenBank/DDBJ databases">
        <authorList>
            <consortium name="NCBI Genome Project"/>
        </authorList>
    </citation>
    <scope>NUCLEOTIDE SEQUENCE</scope>
    <source>
        <strain evidence="12">NI907</strain>
    </source>
</reference>
<evidence type="ECO:0000313" key="11">
    <source>
        <dbReference type="Proteomes" id="UP000515153"/>
    </source>
</evidence>
<feature type="region of interest" description="Disordered" evidence="9">
    <location>
        <begin position="16"/>
        <end position="105"/>
    </location>
</feature>
<dbReference type="PANTHER" id="PTHR10629">
    <property type="entry name" value="CYTOSINE-SPECIFIC METHYLTRANSFERASE"/>
    <property type="match status" value="1"/>
</dbReference>
<sequence length="1272" mass="142670">MPPFLEEWAGELAEGPSYINLSPRKVSPSQLKESLLTRPSSQPLQSSPRVPTDTRHASDRDSIDVFGWRSPPALAGDLSTPLSESDTESQSDKEELPNETFINQDSLVSVDLPPSTLSIPSSTYKIYDPETEQCRKAHVPTTEGNAFYILEKQARLNAKHGGKVEEEDEGEIFLDDFAFYTLAHAHKFELCGLQDLFRIGNTTLYFNGWLTHGNSKYYLESVPFGRCSIGNYGLDSPSIDGAVWIQSKMQGRKKPGVWYKLRKPSFEYVRLYNPFLWLADLAKHVVNFIENKISRNVKPEEIGIHSFRSEFTNWLDHTHGLSPAFKAWFDQHPSQDFRSDVAVHAEFLWKEANGVLKSKVCQSLRLFKEVLTLDQYRKHESRDNMTVVTPYVYDLFRHMESGHLLKKVVPTDELPVVGTASVPHRQEDHKHAALNRKGLIDDIRIGDVISRRLDGAGSKWKGDENAKWFGLVQQIVKPSRGETRFHIKWLYSPRDTPCNRGTYPWPNELFLSLNHCSCHRGGDDPFLASEVLAKHSVAWLGDEKSSEEFFVRQSYDSEERRWIALQDSHLFCDDNPQSIKYEIGETILAGDKPRLEPYVIIGIFGKNMINARKLLRRAEIDPVSSAPPNELVYTDEIIRLPASDIRGPCTIRIFTGNPRLIPTPYDRRGTGNCFFIRFKIETDASFAEMTEVPPMFKQGFLPENQDRCKPKPLRGLDLFAGCGNLGHGIEESGAVEIKWVVDIWSPAIHTYMANVDDTNAVKPFLGSVDLLLEKALKRDGFVPSRGEVEFISGGSPCQGFSLLTVNKGDDRQVKNRSLIASFASFVDFYRPKYGLLENVTNMVNANVRPDCDYLSQLFCALVGLGYQVQIILGDAWAYGAPQQRSRIFLSFARSDLELPQEPTRSHSHPPDIPSRAIGHLSNGERFVERQFSSTAFRYVTSGEAINDLPKIGDGRQICIPFPDHRPNNESLTAQVRIAHIPVAPYGIGFVKAYQTGRITEAERQIFPAQTLKAERTRCGRGWSRLSPNKLFQTITTNPNHTDSRTGCQIHPSEQRTLTIMEIRRAQGVPDNDVLIGQFRERWKLVGNSVARQAALALGLELRRAYYGTLYDEDEDEDSAAQAVISNDGGLQVPLRPVVDPVVWTETETETATGVESSQAPSPVAKIANDILQESSHKLSAAVATTPSGATLSAQVRSQGVRATATTIIDLTTADRRAMTMAAIDLTIEDDASDLQSVTSSQWKRKLDEVLMDSDNEPDAARGHPLKLSKLSH</sequence>
<dbReference type="GO" id="GO:0032259">
    <property type="term" value="P:methylation"/>
    <property type="evidence" value="ECO:0007669"/>
    <property type="project" value="UniProtKB-KW"/>
</dbReference>
<evidence type="ECO:0000256" key="5">
    <source>
        <dbReference type="ARBA" id="ARBA00022691"/>
    </source>
</evidence>
<dbReference type="AlphaFoldDB" id="A0A6P8AWU2"/>
<dbReference type="InterPro" id="IPR057215">
    <property type="entry name" value="DUF7893"/>
</dbReference>
<dbReference type="GO" id="GO:0044027">
    <property type="term" value="P:negative regulation of gene expression via chromosomal CpG island methylation"/>
    <property type="evidence" value="ECO:0007669"/>
    <property type="project" value="TreeGrafter"/>
</dbReference>
<organism evidence="11 12">
    <name type="scientific">Pyricularia grisea</name>
    <name type="common">Crabgrass-specific blast fungus</name>
    <name type="synonym">Magnaporthe grisea</name>
    <dbReference type="NCBI Taxonomy" id="148305"/>
    <lineage>
        <taxon>Eukaryota</taxon>
        <taxon>Fungi</taxon>
        <taxon>Dikarya</taxon>
        <taxon>Ascomycota</taxon>
        <taxon>Pezizomycotina</taxon>
        <taxon>Sordariomycetes</taxon>
        <taxon>Sordariomycetidae</taxon>
        <taxon>Magnaporthales</taxon>
        <taxon>Pyriculariaceae</taxon>
        <taxon>Pyricularia</taxon>
    </lineage>
</organism>
<evidence type="ECO:0000256" key="7">
    <source>
        <dbReference type="ARBA" id="ARBA00023242"/>
    </source>
</evidence>
<dbReference type="EC" id="2.1.1.37" evidence="2"/>
<dbReference type="GO" id="GO:0003886">
    <property type="term" value="F:DNA (cytosine-5-)-methyltransferase activity"/>
    <property type="evidence" value="ECO:0007669"/>
    <property type="project" value="UniProtKB-EC"/>
</dbReference>
<evidence type="ECO:0000313" key="12">
    <source>
        <dbReference type="RefSeq" id="XP_030979352.1"/>
    </source>
</evidence>
<evidence type="ECO:0000256" key="9">
    <source>
        <dbReference type="SAM" id="MobiDB-lite"/>
    </source>
</evidence>
<proteinExistence type="inferred from homology"/>
<protein>
    <recommendedName>
        <fullName evidence="2">DNA (cytosine-5-)-methyltransferase</fullName>
        <ecNumber evidence="2">2.1.1.37</ecNumber>
    </recommendedName>
</protein>
<name>A0A6P8AWU2_PYRGI</name>
<keyword evidence="5 8" id="KW-0949">S-adenosyl-L-methionine</keyword>
<dbReference type="PANTHER" id="PTHR10629:SF54">
    <property type="entry name" value="DNA METHYLTRANSFERASE DIM-2"/>
    <property type="match status" value="1"/>
</dbReference>
<keyword evidence="6" id="KW-0238">DNA-binding</keyword>
<dbReference type="SUPFAM" id="SSF53335">
    <property type="entry name" value="S-adenosyl-L-methionine-dependent methyltransferases"/>
    <property type="match status" value="1"/>
</dbReference>
<feature type="domain" description="BAH" evidence="10">
    <location>
        <begin position="579"/>
        <end position="691"/>
    </location>
</feature>
<dbReference type="GO" id="GO:0005634">
    <property type="term" value="C:nucleus"/>
    <property type="evidence" value="ECO:0007669"/>
    <property type="project" value="UniProtKB-SubCell"/>
</dbReference>
<feature type="active site" evidence="8">
    <location>
        <position position="797"/>
    </location>
</feature>
<feature type="compositionally biased region" description="Basic residues" evidence="9">
    <location>
        <begin position="1263"/>
        <end position="1272"/>
    </location>
</feature>
<dbReference type="Proteomes" id="UP000515153">
    <property type="component" value="Chromosome V"/>
</dbReference>
<dbReference type="GeneID" id="41963285"/>
<dbReference type="InterPro" id="IPR018117">
    <property type="entry name" value="C5_DNA_meth_AS"/>
</dbReference>
<feature type="domain" description="BAH" evidence="10">
    <location>
        <begin position="441"/>
        <end position="566"/>
    </location>
</feature>
<dbReference type="RefSeq" id="XP_030979352.1">
    <property type="nucleotide sequence ID" value="XM_031128377.1"/>
</dbReference>
<evidence type="ECO:0000259" key="10">
    <source>
        <dbReference type="PROSITE" id="PS51038"/>
    </source>
</evidence>
<dbReference type="InterPro" id="IPR043151">
    <property type="entry name" value="BAH_sf"/>
</dbReference>
<dbReference type="InterPro" id="IPR001525">
    <property type="entry name" value="C5_MeTfrase"/>
</dbReference>
<gene>
    <name evidence="12" type="ORF">PgNI_08380</name>
</gene>
<dbReference type="PROSITE" id="PS51038">
    <property type="entry name" value="BAH"/>
    <property type="match status" value="2"/>
</dbReference>
<dbReference type="InterPro" id="IPR050390">
    <property type="entry name" value="C5-Methyltransferase"/>
</dbReference>
<evidence type="ECO:0000256" key="3">
    <source>
        <dbReference type="ARBA" id="ARBA00022603"/>
    </source>
</evidence>
<dbReference type="KEGG" id="pgri:PgNI_08380"/>
<dbReference type="PROSITE" id="PS51679">
    <property type="entry name" value="SAM_MT_C5"/>
    <property type="match status" value="1"/>
</dbReference>